<proteinExistence type="predicted"/>
<dbReference type="PANTHER" id="PTHR12242">
    <property type="entry name" value="OS02G0130600 PROTEIN-RELATED"/>
    <property type="match status" value="1"/>
</dbReference>
<dbReference type="AlphaFoldDB" id="A0A8B7YNF7"/>
<feature type="transmembrane region" description="Helical" evidence="2">
    <location>
        <begin position="48"/>
        <end position="69"/>
    </location>
</feature>
<organism evidence="3 4">
    <name type="scientific">Acanthaster planci</name>
    <name type="common">Crown-of-thorns starfish</name>
    <dbReference type="NCBI Taxonomy" id="133434"/>
    <lineage>
        <taxon>Eukaryota</taxon>
        <taxon>Metazoa</taxon>
        <taxon>Echinodermata</taxon>
        <taxon>Eleutherozoa</taxon>
        <taxon>Asterozoa</taxon>
        <taxon>Asteroidea</taxon>
        <taxon>Valvatacea</taxon>
        <taxon>Valvatida</taxon>
        <taxon>Acanthasteridae</taxon>
        <taxon>Acanthaster</taxon>
    </lineage>
</organism>
<feature type="compositionally biased region" description="Low complexity" evidence="1">
    <location>
        <begin position="137"/>
        <end position="151"/>
    </location>
</feature>
<feature type="transmembrane region" description="Helical" evidence="2">
    <location>
        <begin position="170"/>
        <end position="190"/>
    </location>
</feature>
<feature type="transmembrane region" description="Helical" evidence="2">
    <location>
        <begin position="75"/>
        <end position="99"/>
    </location>
</feature>
<dbReference type="OrthoDB" id="419711at2759"/>
<dbReference type="Pfam" id="PF21534">
    <property type="entry name" value="Rost"/>
    <property type="match status" value="1"/>
</dbReference>
<dbReference type="KEGG" id="aplc:110981505"/>
<feature type="transmembrane region" description="Helical" evidence="2">
    <location>
        <begin position="282"/>
        <end position="303"/>
    </location>
</feature>
<keyword evidence="2" id="KW-1133">Transmembrane helix</keyword>
<evidence type="ECO:0000313" key="4">
    <source>
        <dbReference type="RefSeq" id="XP_022094808.1"/>
    </source>
</evidence>
<dbReference type="Proteomes" id="UP000694845">
    <property type="component" value="Unplaced"/>
</dbReference>
<gene>
    <name evidence="4" type="primary">LOC110981505</name>
</gene>
<name>A0A8B7YNF7_ACAPL</name>
<protein>
    <submittedName>
        <fullName evidence="4">Protein rolling stone-like</fullName>
    </submittedName>
</protein>
<dbReference type="InterPro" id="IPR049352">
    <property type="entry name" value="Rost"/>
</dbReference>
<dbReference type="OMA" id="AWLIMSI"/>
<reference evidence="4" key="1">
    <citation type="submission" date="2025-08" db="UniProtKB">
        <authorList>
            <consortium name="RefSeq"/>
        </authorList>
    </citation>
    <scope>IDENTIFICATION</scope>
</reference>
<feature type="region of interest" description="Disordered" evidence="1">
    <location>
        <begin position="122"/>
        <end position="154"/>
    </location>
</feature>
<dbReference type="GO" id="GO:0016020">
    <property type="term" value="C:membrane"/>
    <property type="evidence" value="ECO:0007669"/>
    <property type="project" value="TreeGrafter"/>
</dbReference>
<dbReference type="GeneID" id="110981505"/>
<evidence type="ECO:0000313" key="3">
    <source>
        <dbReference type="Proteomes" id="UP000694845"/>
    </source>
</evidence>
<evidence type="ECO:0000256" key="2">
    <source>
        <dbReference type="SAM" id="Phobius"/>
    </source>
</evidence>
<feature type="transmembrane region" description="Helical" evidence="2">
    <location>
        <begin position="236"/>
        <end position="256"/>
    </location>
</feature>
<keyword evidence="2" id="KW-0472">Membrane</keyword>
<keyword evidence="2" id="KW-0812">Transmembrane</keyword>
<accession>A0A8B7YNF7</accession>
<dbReference type="PANTHER" id="PTHR12242:SF1">
    <property type="entry name" value="MYND-TYPE DOMAIN-CONTAINING PROTEIN"/>
    <property type="match status" value="1"/>
</dbReference>
<sequence>MCGSPCTPNRIWSWLVHHFPPHPTDFGLSEDATLFMHSQWSIPQPVFIAYRAFLACYTFAWLIMSIVNAGQTTGLGGFFVFLTNWTYILLSFYLVISCISTSYASYRTRQCPSDGNLNKAEAAPIRQPGSNDNYPQSSSPDSESSGSVPEDISPQTTPTRLPFYFKITWVLLNVCLAFGPIISIIYWAFIFDPEFVYANQGGAYGVALTVHRHAFNTIFVYLDLAVSASPITFWHFVYPVGYGLLYMFFSLVYYWAGGTNPYIDSPAIYPSLLDWTNPGKTIGAVIAFAVVAIVFHSVAYGCYRLRMCVAGRFDMLTRAQLQARTLRNETHAGPGEEENQSTVVV</sequence>
<dbReference type="RefSeq" id="XP_022094808.1">
    <property type="nucleotide sequence ID" value="XM_022239116.1"/>
</dbReference>
<evidence type="ECO:0000256" key="1">
    <source>
        <dbReference type="SAM" id="MobiDB-lite"/>
    </source>
</evidence>
<keyword evidence="3" id="KW-1185">Reference proteome</keyword>
<feature type="transmembrane region" description="Helical" evidence="2">
    <location>
        <begin position="202"/>
        <end position="224"/>
    </location>
</feature>